<dbReference type="Proteomes" id="UP000065807">
    <property type="component" value="Chromosome"/>
</dbReference>
<dbReference type="SUPFAM" id="SSF142823">
    <property type="entry name" value="ComB-like"/>
    <property type="match status" value="1"/>
</dbReference>
<name>A0A0K2SNI9_LIMPI</name>
<dbReference type="STRING" id="1555112.LIP_2832"/>
<evidence type="ECO:0000256" key="4">
    <source>
        <dbReference type="ARBA" id="ARBA00021948"/>
    </source>
</evidence>
<evidence type="ECO:0000256" key="5">
    <source>
        <dbReference type="ARBA" id="ARBA00022801"/>
    </source>
</evidence>
<dbReference type="KEGG" id="lpil:LIP_2832"/>
<evidence type="ECO:0000256" key="3">
    <source>
        <dbReference type="ARBA" id="ARBA00012953"/>
    </source>
</evidence>
<keyword evidence="6 8" id="KW-0460">Magnesium</keyword>
<dbReference type="EC" id="3.1.3.71" evidence="3 8"/>
<organism evidence="9 10">
    <name type="scientific">Limnochorda pilosa</name>
    <dbReference type="NCBI Taxonomy" id="1555112"/>
    <lineage>
        <taxon>Bacteria</taxon>
        <taxon>Bacillati</taxon>
        <taxon>Bacillota</taxon>
        <taxon>Limnochordia</taxon>
        <taxon>Limnochordales</taxon>
        <taxon>Limnochordaceae</taxon>
        <taxon>Limnochorda</taxon>
    </lineage>
</organism>
<reference evidence="10" key="1">
    <citation type="submission" date="2015-07" db="EMBL/GenBank/DDBJ databases">
        <title>Complete genome sequence and phylogenetic analysis of Limnochorda pilosa.</title>
        <authorList>
            <person name="Watanabe M."/>
            <person name="Kojima H."/>
            <person name="Fukui M."/>
        </authorList>
    </citation>
    <scope>NUCLEOTIDE SEQUENCE [LARGE SCALE GENOMIC DNA]</scope>
    <source>
        <strain evidence="10">HC45</strain>
    </source>
</reference>
<dbReference type="RefSeq" id="WP_068139330.1">
    <property type="nucleotide sequence ID" value="NZ_AP014924.1"/>
</dbReference>
<dbReference type="FunFam" id="3.90.1560.10:FF:000001">
    <property type="entry name" value="Probable 2-phosphosulfolactate phosphatase"/>
    <property type="match status" value="1"/>
</dbReference>
<keyword evidence="5 8" id="KW-0378">Hydrolase</keyword>
<dbReference type="GO" id="GO:0050545">
    <property type="term" value="F:sulfopyruvate decarboxylase activity"/>
    <property type="evidence" value="ECO:0007669"/>
    <property type="project" value="TreeGrafter"/>
</dbReference>
<dbReference type="AlphaFoldDB" id="A0A0K2SNI9"/>
<dbReference type="HAMAP" id="MF_00490">
    <property type="entry name" value="ComB"/>
    <property type="match status" value="1"/>
</dbReference>
<evidence type="ECO:0000256" key="6">
    <source>
        <dbReference type="ARBA" id="ARBA00022842"/>
    </source>
</evidence>
<dbReference type="PANTHER" id="PTHR37311:SF1">
    <property type="entry name" value="2-PHOSPHOSULFOLACTATE PHOSPHATASE-RELATED"/>
    <property type="match status" value="1"/>
</dbReference>
<comment type="catalytic activity">
    <reaction evidence="7 8">
        <text>(2R)-O-phospho-3-sulfolactate + H2O = (2R)-3-sulfolactate + phosphate</text>
        <dbReference type="Rhea" id="RHEA:23416"/>
        <dbReference type="ChEBI" id="CHEBI:15377"/>
        <dbReference type="ChEBI" id="CHEBI:15597"/>
        <dbReference type="ChEBI" id="CHEBI:43474"/>
        <dbReference type="ChEBI" id="CHEBI:58738"/>
        <dbReference type="EC" id="3.1.3.71"/>
    </reaction>
</comment>
<accession>A0A0K2SNI9</accession>
<dbReference type="InterPro" id="IPR005238">
    <property type="entry name" value="ComB-like"/>
</dbReference>
<dbReference type="Pfam" id="PF04029">
    <property type="entry name" value="2-ph_phosp"/>
    <property type="match status" value="1"/>
</dbReference>
<dbReference type="Gene3D" id="3.90.1560.10">
    <property type="entry name" value="ComB-like"/>
    <property type="match status" value="1"/>
</dbReference>
<comment type="similarity">
    <text evidence="2 8">Belongs to the ComB family.</text>
</comment>
<gene>
    <name evidence="8" type="primary">comB</name>
    <name evidence="9" type="ORF">LIP_2832</name>
</gene>
<keyword evidence="10" id="KW-1185">Reference proteome</keyword>
<dbReference type="GO" id="GO:0050532">
    <property type="term" value="F:2-phosphosulfolactate phosphatase activity"/>
    <property type="evidence" value="ECO:0007669"/>
    <property type="project" value="UniProtKB-UniRule"/>
</dbReference>
<reference evidence="10" key="2">
    <citation type="journal article" date="2016" name="Int. J. Syst. Evol. Microbiol.">
        <title>Complete genome sequence and cell structure of Limnochorda pilosa, a Gram-negative spore-former within the phylum Firmicutes.</title>
        <authorList>
            <person name="Watanabe M."/>
            <person name="Kojima H."/>
            <person name="Fukui M."/>
        </authorList>
    </citation>
    <scope>NUCLEOTIDE SEQUENCE [LARGE SCALE GENOMIC DNA]</scope>
    <source>
        <strain evidence="10">HC45</strain>
    </source>
</reference>
<dbReference type="PATRIC" id="fig|1555112.3.peg.2876"/>
<evidence type="ECO:0000313" key="10">
    <source>
        <dbReference type="Proteomes" id="UP000065807"/>
    </source>
</evidence>
<evidence type="ECO:0000256" key="2">
    <source>
        <dbReference type="ARBA" id="ARBA00009997"/>
    </source>
</evidence>
<proteinExistence type="inferred from homology"/>
<evidence type="ECO:0000256" key="1">
    <source>
        <dbReference type="ARBA" id="ARBA00001946"/>
    </source>
</evidence>
<sequence>MKTEVALRAEEAGEPDPEAVAVVVDVLRATTWVATALERGAWGVRPVPEVDEAFRLAAALREQGHAVLLAGERGGLPLPGFDLGNSPAELTQRDVAGRRLVLTTTNGTRALGQVASAGEVLVASLRNAGATALYLAAARRDVHVVCAGTRGRLSLEDVLAAGWLVRRLREACEGLDRSDGARVAEAVAAAWEGRELEALRAAEHGRRLLDLGFGADLEMAARKDAWDRPVRLEDGWLRPVGAGGTMPEVAGR</sequence>
<comment type="cofactor">
    <cofactor evidence="1 8">
        <name>Mg(2+)</name>
        <dbReference type="ChEBI" id="CHEBI:18420"/>
    </cofactor>
</comment>
<dbReference type="OrthoDB" id="4913at2"/>
<protein>
    <recommendedName>
        <fullName evidence="4 8">Probable 2-phosphosulfolactate phosphatase</fullName>
        <ecNumber evidence="3 8">3.1.3.71</ecNumber>
    </recommendedName>
</protein>
<dbReference type="InterPro" id="IPR036702">
    <property type="entry name" value="ComB-like_sf"/>
</dbReference>
<dbReference type="PANTHER" id="PTHR37311">
    <property type="entry name" value="2-PHOSPHOSULFOLACTATE PHOSPHATASE-RELATED"/>
    <property type="match status" value="1"/>
</dbReference>
<dbReference type="GO" id="GO:0000287">
    <property type="term" value="F:magnesium ion binding"/>
    <property type="evidence" value="ECO:0007669"/>
    <property type="project" value="UniProtKB-UniRule"/>
</dbReference>
<dbReference type="EMBL" id="AP014924">
    <property type="protein sequence ID" value="BAS28661.1"/>
    <property type="molecule type" value="Genomic_DNA"/>
</dbReference>
<evidence type="ECO:0000313" key="9">
    <source>
        <dbReference type="EMBL" id="BAS28661.1"/>
    </source>
</evidence>
<evidence type="ECO:0000256" key="7">
    <source>
        <dbReference type="ARBA" id="ARBA00033711"/>
    </source>
</evidence>
<evidence type="ECO:0000256" key="8">
    <source>
        <dbReference type="HAMAP-Rule" id="MF_00490"/>
    </source>
</evidence>